<dbReference type="RefSeq" id="WP_092340259.1">
    <property type="nucleotide sequence ID" value="NZ_FNIB01000005.1"/>
</dbReference>
<dbReference type="EMBL" id="SOFD01000025">
    <property type="protein sequence ID" value="TFB77186.1"/>
    <property type="molecule type" value="Genomic_DNA"/>
</dbReference>
<comment type="caution">
    <text evidence="4">The sequence shown here is derived from an EMBL/GenBank/DDBJ whole genome shotgun (WGS) entry which is preliminary data.</text>
</comment>
<dbReference type="PANTHER" id="PTHR42976">
    <property type="entry name" value="BIFUNCTIONAL CHITINASE/LYSOZYME-RELATED"/>
    <property type="match status" value="1"/>
</dbReference>
<proteinExistence type="predicted"/>
<dbReference type="PANTHER" id="PTHR42976:SF1">
    <property type="entry name" value="GH18 DOMAIN-CONTAINING PROTEIN-RELATED"/>
    <property type="match status" value="1"/>
</dbReference>
<keyword evidence="5" id="KW-1185">Reference proteome</keyword>
<keyword evidence="2" id="KW-0472">Membrane</keyword>
<feature type="domain" description="Chitin-binding type-3" evidence="3">
    <location>
        <begin position="474"/>
        <end position="522"/>
    </location>
</feature>
<dbReference type="Gene3D" id="3.20.20.80">
    <property type="entry name" value="Glycosidases"/>
    <property type="match status" value="1"/>
</dbReference>
<dbReference type="SUPFAM" id="SSF51445">
    <property type="entry name" value="(Trans)glycosidases"/>
    <property type="match status" value="1"/>
</dbReference>
<accession>A0ABY2I471</accession>
<protein>
    <submittedName>
        <fullName evidence="4">Glycosyl hydrolase family 18</fullName>
    </submittedName>
</protein>
<dbReference type="InterPro" id="IPR017853">
    <property type="entry name" value="GH"/>
</dbReference>
<keyword evidence="2" id="KW-0812">Transmembrane</keyword>
<dbReference type="InterPro" id="IPR036573">
    <property type="entry name" value="CBM_sf_5/12"/>
</dbReference>
<dbReference type="SMART" id="SM00495">
    <property type="entry name" value="ChtBD3"/>
    <property type="match status" value="2"/>
</dbReference>
<reference evidence="4 5" key="1">
    <citation type="submission" date="2019-03" db="EMBL/GenBank/DDBJ databases">
        <title>Genomics of glacier-inhabiting Cryobacterium strains.</title>
        <authorList>
            <person name="Liu Q."/>
            <person name="Xin Y.-H."/>
        </authorList>
    </citation>
    <scope>NUCLEOTIDE SEQUENCE [LARGE SCALE GENOMIC DNA]</scope>
    <source>
        <strain evidence="4 5">Hh8</strain>
    </source>
</reference>
<evidence type="ECO:0000256" key="2">
    <source>
        <dbReference type="SAM" id="Phobius"/>
    </source>
</evidence>
<organism evidence="4 5">
    <name type="scientific">Cryobacterium flavum</name>
    <dbReference type="NCBI Taxonomy" id="1424659"/>
    <lineage>
        <taxon>Bacteria</taxon>
        <taxon>Bacillati</taxon>
        <taxon>Actinomycetota</taxon>
        <taxon>Actinomycetes</taxon>
        <taxon>Micrococcales</taxon>
        <taxon>Microbacteriaceae</taxon>
        <taxon>Cryobacterium</taxon>
    </lineage>
</organism>
<dbReference type="InterPro" id="IPR003610">
    <property type="entry name" value="CBM5/12"/>
</dbReference>
<dbReference type="Gene3D" id="2.10.10.20">
    <property type="entry name" value="Carbohydrate-binding module superfamily 5/12"/>
    <property type="match status" value="2"/>
</dbReference>
<dbReference type="Proteomes" id="UP000298252">
    <property type="component" value="Unassembled WGS sequence"/>
</dbReference>
<evidence type="ECO:0000259" key="3">
    <source>
        <dbReference type="SMART" id="SM00495"/>
    </source>
</evidence>
<evidence type="ECO:0000313" key="5">
    <source>
        <dbReference type="Proteomes" id="UP000298252"/>
    </source>
</evidence>
<feature type="transmembrane region" description="Helical" evidence="2">
    <location>
        <begin position="20"/>
        <end position="44"/>
    </location>
</feature>
<dbReference type="InterPro" id="IPR052750">
    <property type="entry name" value="GH18_Chitinase"/>
</dbReference>
<keyword evidence="1 4" id="KW-0378">Hydrolase</keyword>
<keyword evidence="2" id="KW-1133">Transmembrane helix</keyword>
<dbReference type="SUPFAM" id="SSF51055">
    <property type="entry name" value="Carbohydrate binding domain"/>
    <property type="match status" value="2"/>
</dbReference>
<dbReference type="CDD" id="cd12215">
    <property type="entry name" value="ChiC_BD"/>
    <property type="match status" value="2"/>
</dbReference>
<evidence type="ECO:0000256" key="1">
    <source>
        <dbReference type="ARBA" id="ARBA00022801"/>
    </source>
</evidence>
<name>A0ABY2I471_9MICO</name>
<sequence>MTEQSVAAPTYVRPTRRLGFWRMTLATFIVLGLTAGSFAGWQWWTATRAVASYDPWFASYVDVTATPSYAFESPTTTARKNVVLSFIVAATDDPCEPTWGTAYSLDEASASLDLDRRLARLSQLGGHATISFGGAINDELATGCSNTAKLAQAYTTVIDRYQTSNIDLDIENTALSDSAAGERRAAAIKTVQDEQAAAGKPLVVWLTLPVAPHGLTGDGKRAVEQLLAAGVDLAGVNVMTMEYGESKKLTASMADASIDALNATHAQLAALNSAAGIAMTDADLWSRIGATPMIGQNGTVDEVFGLADARTLNAFAQDKQLGRMSMWSLNRDRACSPNYVDIKQVSDACSGVDQNDQSFSDVLGAKFTAIPGSAPPLTGAADAALKPQATTAPVAIIKDNPLTSPYPIWSADTTYAKNTKVVRNSNVYETKWWSLGDIPDNAALQAFETPWELVGPVMATDTPQVQILLPEGSYANWSPTKIYEATERVLLAGVPYQSKWWNQAASPSATALNGETGPWRLLTAAEVTEKLAQQ</sequence>
<dbReference type="GO" id="GO:0016787">
    <property type="term" value="F:hydrolase activity"/>
    <property type="evidence" value="ECO:0007669"/>
    <property type="project" value="UniProtKB-KW"/>
</dbReference>
<feature type="domain" description="Chitin-binding type-3" evidence="3">
    <location>
        <begin position="406"/>
        <end position="454"/>
    </location>
</feature>
<gene>
    <name evidence="4" type="ORF">E3O21_09845</name>
</gene>
<evidence type="ECO:0000313" key="4">
    <source>
        <dbReference type="EMBL" id="TFB77186.1"/>
    </source>
</evidence>
<dbReference type="CDD" id="cd06543">
    <property type="entry name" value="GH18_PF-ChiA-like"/>
    <property type="match status" value="1"/>
</dbReference>